<gene>
    <name evidence="3" type="ORF">EDB92DRAFT_1868796</name>
</gene>
<sequence>MSDSGSGSESSDARPEPPQKDVSPWIPVSMLAVTTVALAVPLVLLRRQRARASALNKSVSSSMTTSAPPLRRAPIRGVPSTAPPPRAAPALTPSVEAISPSAASSRVAQEDGFNGALYSLKAFSIATALVVAGGAASVWGVKTYLGVRDTQEFASAMRLTLLTKWPLLASRIHRASDSAPLPPPIPLPVMIPSASKSDPLPPTSVPDADGWTWPAAQARLAEAYEHGGVGRFAETAAGELEAEAELERRKRGLAVLPQARTPS</sequence>
<dbReference type="EMBL" id="JAKELL010000038">
    <property type="protein sequence ID" value="KAH8989264.1"/>
    <property type="molecule type" value="Genomic_DNA"/>
</dbReference>
<feature type="region of interest" description="Disordered" evidence="1">
    <location>
        <begin position="1"/>
        <end position="23"/>
    </location>
</feature>
<evidence type="ECO:0000313" key="3">
    <source>
        <dbReference type="EMBL" id="KAH8989264.1"/>
    </source>
</evidence>
<dbReference type="Proteomes" id="UP001201163">
    <property type="component" value="Unassembled WGS sequence"/>
</dbReference>
<protein>
    <recommendedName>
        <fullName evidence="5">Transmembrane protein</fullName>
    </recommendedName>
</protein>
<comment type="caution">
    <text evidence="3">The sequence shown here is derived from an EMBL/GenBank/DDBJ whole genome shotgun (WGS) entry which is preliminary data.</text>
</comment>
<keyword evidence="2" id="KW-1133">Transmembrane helix</keyword>
<accession>A0AAD4LF40</accession>
<keyword evidence="2" id="KW-0812">Transmembrane</keyword>
<reference evidence="3" key="1">
    <citation type="submission" date="2022-01" db="EMBL/GenBank/DDBJ databases">
        <title>Comparative genomics reveals a dynamic genome evolution in the ectomycorrhizal milk-cap (Lactarius) mushrooms.</title>
        <authorList>
            <consortium name="DOE Joint Genome Institute"/>
            <person name="Lebreton A."/>
            <person name="Tang N."/>
            <person name="Kuo A."/>
            <person name="LaButti K."/>
            <person name="Drula E."/>
            <person name="Barry K."/>
            <person name="Clum A."/>
            <person name="Lipzen A."/>
            <person name="Mousain D."/>
            <person name="Ng V."/>
            <person name="Wang R."/>
            <person name="Wang X."/>
            <person name="Dai Y."/>
            <person name="Henrissat B."/>
            <person name="Grigoriev I.V."/>
            <person name="Guerin-Laguette A."/>
            <person name="Yu F."/>
            <person name="Martin F.M."/>
        </authorList>
    </citation>
    <scope>NUCLEOTIDE SEQUENCE</scope>
    <source>
        <strain evidence="3">QP</strain>
    </source>
</reference>
<evidence type="ECO:0000256" key="2">
    <source>
        <dbReference type="SAM" id="Phobius"/>
    </source>
</evidence>
<organism evidence="3 4">
    <name type="scientific">Lactarius akahatsu</name>
    <dbReference type="NCBI Taxonomy" id="416441"/>
    <lineage>
        <taxon>Eukaryota</taxon>
        <taxon>Fungi</taxon>
        <taxon>Dikarya</taxon>
        <taxon>Basidiomycota</taxon>
        <taxon>Agaricomycotina</taxon>
        <taxon>Agaricomycetes</taxon>
        <taxon>Russulales</taxon>
        <taxon>Russulaceae</taxon>
        <taxon>Lactarius</taxon>
    </lineage>
</organism>
<keyword evidence="4" id="KW-1185">Reference proteome</keyword>
<dbReference type="AlphaFoldDB" id="A0AAD4LF40"/>
<evidence type="ECO:0000256" key="1">
    <source>
        <dbReference type="SAM" id="MobiDB-lite"/>
    </source>
</evidence>
<evidence type="ECO:0008006" key="5">
    <source>
        <dbReference type="Google" id="ProtNLM"/>
    </source>
</evidence>
<name>A0AAD4LF40_9AGAM</name>
<feature type="compositionally biased region" description="Polar residues" evidence="1">
    <location>
        <begin position="56"/>
        <end position="67"/>
    </location>
</feature>
<feature type="transmembrane region" description="Helical" evidence="2">
    <location>
        <begin position="25"/>
        <end position="45"/>
    </location>
</feature>
<keyword evidence="2" id="KW-0472">Membrane</keyword>
<proteinExistence type="predicted"/>
<evidence type="ECO:0000313" key="4">
    <source>
        <dbReference type="Proteomes" id="UP001201163"/>
    </source>
</evidence>
<feature type="region of interest" description="Disordered" evidence="1">
    <location>
        <begin position="55"/>
        <end position="90"/>
    </location>
</feature>
<feature type="compositionally biased region" description="Low complexity" evidence="1">
    <location>
        <begin position="1"/>
        <end position="10"/>
    </location>
</feature>